<organism evidence="1 2">
    <name type="scientific">Staphylococcus hominis</name>
    <dbReference type="NCBI Taxonomy" id="1290"/>
    <lineage>
        <taxon>Bacteria</taxon>
        <taxon>Bacillati</taxon>
        <taxon>Bacillota</taxon>
        <taxon>Bacilli</taxon>
        <taxon>Bacillales</taxon>
        <taxon>Staphylococcaceae</taxon>
        <taxon>Staphylococcus</taxon>
    </lineage>
</organism>
<dbReference type="Pfam" id="PF03009">
    <property type="entry name" value="GDPD"/>
    <property type="match status" value="1"/>
</dbReference>
<dbReference type="InterPro" id="IPR030395">
    <property type="entry name" value="GP_PDE_dom"/>
</dbReference>
<reference evidence="1 2" key="1">
    <citation type="submission" date="2022-06" db="EMBL/GenBank/DDBJ databases">
        <title>Staphylococcus hominis ShoR14 genome sequence.</title>
        <authorList>
            <person name="Yeo C.C."/>
            <person name="Chew C.H."/>
            <person name="Che Hamzah A.M."/>
            <person name="Al-Trad E.I."/>
        </authorList>
    </citation>
    <scope>NUCLEOTIDE SEQUENCE [LARGE SCALE GENOMIC DNA]</scope>
    <source>
        <strain evidence="1 2">ShoR14</strain>
    </source>
</reference>
<dbReference type="PANTHER" id="PTHR46211">
    <property type="entry name" value="GLYCEROPHOSPHORYL DIESTER PHOSPHODIESTERASE"/>
    <property type="match status" value="1"/>
</dbReference>
<gene>
    <name evidence="1" type="ORF">J7T32_003810</name>
</gene>
<dbReference type="EMBL" id="JAGHKT020000003">
    <property type="protein sequence ID" value="MCM5671894.1"/>
    <property type="molecule type" value="Genomic_DNA"/>
</dbReference>
<dbReference type="RefSeq" id="WP_017175729.1">
    <property type="nucleotide sequence ID" value="NZ_CP014107.1"/>
</dbReference>
<dbReference type="Gene3D" id="3.20.20.190">
    <property type="entry name" value="Phosphatidylinositol (PI) phosphodiesterase"/>
    <property type="match status" value="1"/>
</dbReference>
<dbReference type="PANTHER" id="PTHR46211:SF1">
    <property type="entry name" value="GLYCEROPHOSPHODIESTER PHOSPHODIESTERASE, CYTOPLASMIC"/>
    <property type="match status" value="1"/>
</dbReference>
<dbReference type="GO" id="GO:0008081">
    <property type="term" value="F:phosphoric diester hydrolase activity"/>
    <property type="evidence" value="ECO:0007669"/>
    <property type="project" value="InterPro"/>
</dbReference>
<dbReference type="GO" id="GO:0006629">
    <property type="term" value="P:lipid metabolic process"/>
    <property type="evidence" value="ECO:0007669"/>
    <property type="project" value="InterPro"/>
</dbReference>
<dbReference type="Proteomes" id="UP000665944">
    <property type="component" value="Unassembled WGS sequence"/>
</dbReference>
<sequence length="311" mass="35567">MKHIKKNFFNLGITSMGILSSLLLLKRNQKPKMLKDIPYFFNGPAPYIFAHRGGMSVRPEQTQLAFDNAVDYGLDGFETDVRLTKDEELIVFHDATVDRTTNGSGKVCDYTLKELKKLDAGFHFTDINGRHIYRGHQQAKILTFDELLEMYPSKYINVDLKDTPSSYEGAIAPKKMYDIIKHHHAEKRVLVTSFHKKQNERFRAISNGEIATGASQHEVTEGVIKFILGLGYHYHPQADTFQMPIKFKGIPLSSTHFIQWLNLLNIVPGYYGINSVDLMYDLYQKGVHTIVTDRPDLGKQFKSLLKQHTSN</sequence>
<proteinExistence type="predicted"/>
<dbReference type="SUPFAM" id="SSF51695">
    <property type="entry name" value="PLC-like phosphodiesterases"/>
    <property type="match status" value="1"/>
</dbReference>
<keyword evidence="2" id="KW-1185">Reference proteome</keyword>
<dbReference type="PROSITE" id="PS51704">
    <property type="entry name" value="GP_PDE"/>
    <property type="match status" value="1"/>
</dbReference>
<dbReference type="CDD" id="cd08561">
    <property type="entry name" value="GDPD_cytoplasmic_ScUgpQ2_like"/>
    <property type="match status" value="1"/>
</dbReference>
<accession>A0A4Q9WSR1</accession>
<evidence type="ECO:0000313" key="1">
    <source>
        <dbReference type="EMBL" id="MCM5671894.1"/>
    </source>
</evidence>
<dbReference type="InterPro" id="IPR017946">
    <property type="entry name" value="PLC-like_Pdiesterase_TIM-brl"/>
</dbReference>
<evidence type="ECO:0000313" key="2">
    <source>
        <dbReference type="Proteomes" id="UP000665944"/>
    </source>
</evidence>
<name>A0A4Q9WSR1_STAHO</name>
<protein>
    <submittedName>
        <fullName evidence="1">Glycerophosphodiester phosphodiesterase</fullName>
    </submittedName>
</protein>
<dbReference type="AlphaFoldDB" id="A0A4Q9WSR1"/>
<comment type="caution">
    <text evidence="1">The sequence shown here is derived from an EMBL/GenBank/DDBJ whole genome shotgun (WGS) entry which is preliminary data.</text>
</comment>